<dbReference type="Proteomes" id="UP000478052">
    <property type="component" value="Unassembled WGS sequence"/>
</dbReference>
<organism evidence="1 2">
    <name type="scientific">Aphis craccivora</name>
    <name type="common">Cowpea aphid</name>
    <dbReference type="NCBI Taxonomy" id="307492"/>
    <lineage>
        <taxon>Eukaryota</taxon>
        <taxon>Metazoa</taxon>
        <taxon>Ecdysozoa</taxon>
        <taxon>Arthropoda</taxon>
        <taxon>Hexapoda</taxon>
        <taxon>Insecta</taxon>
        <taxon>Pterygota</taxon>
        <taxon>Neoptera</taxon>
        <taxon>Paraneoptera</taxon>
        <taxon>Hemiptera</taxon>
        <taxon>Sternorrhyncha</taxon>
        <taxon>Aphidomorpha</taxon>
        <taxon>Aphidoidea</taxon>
        <taxon>Aphididae</taxon>
        <taxon>Aphidini</taxon>
        <taxon>Aphis</taxon>
        <taxon>Aphis</taxon>
    </lineage>
</organism>
<dbReference type="EMBL" id="VUJU01011970">
    <property type="protein sequence ID" value="KAF0709216.1"/>
    <property type="molecule type" value="Genomic_DNA"/>
</dbReference>
<protein>
    <submittedName>
        <fullName evidence="1">Uncharacterized protein</fullName>
    </submittedName>
</protein>
<evidence type="ECO:0000313" key="2">
    <source>
        <dbReference type="Proteomes" id="UP000478052"/>
    </source>
</evidence>
<gene>
    <name evidence="1" type="ORF">FWK35_00028494</name>
</gene>
<proteinExistence type="predicted"/>
<dbReference type="AlphaFoldDB" id="A0A6G0VWI5"/>
<dbReference type="OrthoDB" id="6635304at2759"/>
<accession>A0A6G0VWI5</accession>
<evidence type="ECO:0000313" key="1">
    <source>
        <dbReference type="EMBL" id="KAF0709216.1"/>
    </source>
</evidence>
<keyword evidence="2" id="KW-1185">Reference proteome</keyword>
<name>A0A6G0VWI5_APHCR</name>
<comment type="caution">
    <text evidence="1">The sequence shown here is derived from an EMBL/GenBank/DDBJ whole genome shotgun (WGS) entry which is preliminary data.</text>
</comment>
<reference evidence="1 2" key="1">
    <citation type="submission" date="2019-08" db="EMBL/GenBank/DDBJ databases">
        <title>Whole genome of Aphis craccivora.</title>
        <authorList>
            <person name="Voronova N.V."/>
            <person name="Shulinski R.S."/>
            <person name="Bandarenka Y.V."/>
            <person name="Zhorov D.G."/>
            <person name="Warner D."/>
        </authorList>
    </citation>
    <scope>NUCLEOTIDE SEQUENCE [LARGE SCALE GENOMIC DNA]</scope>
    <source>
        <strain evidence="1">180601</strain>
        <tissue evidence="1">Whole Body</tissue>
    </source>
</reference>
<sequence length="130" mass="14809">MESVKSRTTYWTRIFVDLTSSCDTQNHCLTFLLTPCAVGAAPLGFYTETFDVEMLQPSPPRYSSISTLIRYNEDDPSQSRSADEETGLREYLVTNLINPLEIAWTPIRKTIPRTIHAVDENDGPTYFNRP</sequence>